<reference evidence="2 3" key="1">
    <citation type="submission" date="2020-09" db="EMBL/GenBank/DDBJ databases">
        <title>Diversity and distribution of actinomycetes associated with coral in the coast of Hainan.</title>
        <authorList>
            <person name="Li F."/>
        </authorList>
    </citation>
    <scope>NUCLEOTIDE SEQUENCE [LARGE SCALE GENOMIC DNA]</scope>
    <source>
        <strain evidence="2 3">HNM0947</strain>
    </source>
</reference>
<dbReference type="EMBL" id="JADBGI010000001">
    <property type="protein sequence ID" value="MBE2997176.1"/>
    <property type="molecule type" value="Genomic_DNA"/>
</dbReference>
<dbReference type="Proteomes" id="UP000806528">
    <property type="component" value="Unassembled WGS sequence"/>
</dbReference>
<organism evidence="2 3">
    <name type="scientific">Nocardiopsis coralli</name>
    <dbReference type="NCBI Taxonomy" id="2772213"/>
    <lineage>
        <taxon>Bacteria</taxon>
        <taxon>Bacillati</taxon>
        <taxon>Actinomycetota</taxon>
        <taxon>Actinomycetes</taxon>
        <taxon>Streptosporangiales</taxon>
        <taxon>Nocardiopsidaceae</taxon>
        <taxon>Nocardiopsis</taxon>
    </lineage>
</organism>
<comment type="caution">
    <text evidence="2">The sequence shown here is derived from an EMBL/GenBank/DDBJ whole genome shotgun (WGS) entry which is preliminary data.</text>
</comment>
<dbReference type="RefSeq" id="WP_193119840.1">
    <property type="nucleotide sequence ID" value="NZ_JADBGI010000001.1"/>
</dbReference>
<gene>
    <name evidence="2" type="ORF">IDM40_00455</name>
</gene>
<evidence type="ECO:0000313" key="3">
    <source>
        <dbReference type="Proteomes" id="UP000806528"/>
    </source>
</evidence>
<proteinExistence type="predicted"/>
<dbReference type="InterPro" id="IPR012495">
    <property type="entry name" value="TadE-like_dom"/>
</dbReference>
<dbReference type="Pfam" id="PF07811">
    <property type="entry name" value="TadE"/>
    <property type="match status" value="1"/>
</dbReference>
<keyword evidence="3" id="KW-1185">Reference proteome</keyword>
<feature type="domain" description="TadE-like" evidence="1">
    <location>
        <begin position="15"/>
        <end position="57"/>
    </location>
</feature>
<evidence type="ECO:0000259" key="1">
    <source>
        <dbReference type="Pfam" id="PF07811"/>
    </source>
</evidence>
<evidence type="ECO:0000313" key="2">
    <source>
        <dbReference type="EMBL" id="MBE2997176.1"/>
    </source>
</evidence>
<sequence>MNPRAAHRRPGDDGGSATAEFAIMVPALVLLALLALLAHHVVAARMGSDTAAHAAARAATLERTPAAAHTAAETAVEEALRTHDVACADYDLALDTAGLAPGATVTATVSCTADLSQLTGLGLPGTTTVEGDATSVVDTYRSTP</sequence>
<protein>
    <submittedName>
        <fullName evidence="2">Pilus assembly protein</fullName>
    </submittedName>
</protein>
<name>A0ABR9P006_9ACTN</name>
<accession>A0ABR9P006</accession>